<comment type="caution">
    <text evidence="2">The sequence shown here is derived from an EMBL/GenBank/DDBJ whole genome shotgun (WGS) entry which is preliminary data.</text>
</comment>
<accession>A0AAE0FS27</accession>
<protein>
    <submittedName>
        <fullName evidence="2">Uncharacterized protein</fullName>
    </submittedName>
</protein>
<dbReference type="AlphaFoldDB" id="A0AAE0FS27"/>
<dbReference type="EMBL" id="LGRX02014327">
    <property type="protein sequence ID" value="KAK3264835.1"/>
    <property type="molecule type" value="Genomic_DNA"/>
</dbReference>
<evidence type="ECO:0000313" key="3">
    <source>
        <dbReference type="Proteomes" id="UP001190700"/>
    </source>
</evidence>
<dbReference type="Proteomes" id="UP001190700">
    <property type="component" value="Unassembled WGS sequence"/>
</dbReference>
<organism evidence="2 3">
    <name type="scientific">Cymbomonas tetramitiformis</name>
    <dbReference type="NCBI Taxonomy" id="36881"/>
    <lineage>
        <taxon>Eukaryota</taxon>
        <taxon>Viridiplantae</taxon>
        <taxon>Chlorophyta</taxon>
        <taxon>Pyramimonadophyceae</taxon>
        <taxon>Pyramimonadales</taxon>
        <taxon>Pyramimonadaceae</taxon>
        <taxon>Cymbomonas</taxon>
    </lineage>
</organism>
<feature type="compositionally biased region" description="Pro residues" evidence="1">
    <location>
        <begin position="150"/>
        <end position="174"/>
    </location>
</feature>
<sequence>MVHAAMQRSFHNHLGYPQGARRPSVASVLLALATAYNLKAVVASSSGRRLLTWNEDCKYSGDRITVSEFPDVEGCRFEEDGSTDYKLNEYCGSRSLTEYSQICIEICSLNSECEYWEAKDDGYCWMYPSSNSGETFEDSATNCGVTASSPPSPRPPPQSPPPQRPPPPTLPPPIAGTGAGSSPDCSECLREFTLHGYFFTTSAKFSVPEDMSFE</sequence>
<keyword evidence="3" id="KW-1185">Reference proteome</keyword>
<feature type="region of interest" description="Disordered" evidence="1">
    <location>
        <begin position="136"/>
        <end position="184"/>
    </location>
</feature>
<gene>
    <name evidence="2" type="ORF">CYMTET_26444</name>
</gene>
<feature type="compositionally biased region" description="Polar residues" evidence="1">
    <location>
        <begin position="136"/>
        <end position="147"/>
    </location>
</feature>
<proteinExistence type="predicted"/>
<name>A0AAE0FS27_9CHLO</name>
<reference evidence="2 3" key="1">
    <citation type="journal article" date="2015" name="Genome Biol. Evol.">
        <title>Comparative Genomics of a Bacterivorous Green Alga Reveals Evolutionary Causalities and Consequences of Phago-Mixotrophic Mode of Nutrition.</title>
        <authorList>
            <person name="Burns J.A."/>
            <person name="Paasch A."/>
            <person name="Narechania A."/>
            <person name="Kim E."/>
        </authorList>
    </citation>
    <scope>NUCLEOTIDE SEQUENCE [LARGE SCALE GENOMIC DNA]</scope>
    <source>
        <strain evidence="2 3">PLY_AMNH</strain>
    </source>
</reference>
<evidence type="ECO:0000256" key="1">
    <source>
        <dbReference type="SAM" id="MobiDB-lite"/>
    </source>
</evidence>
<evidence type="ECO:0000313" key="2">
    <source>
        <dbReference type="EMBL" id="KAK3264835.1"/>
    </source>
</evidence>